<proteinExistence type="predicted"/>
<evidence type="ECO:0000259" key="2">
    <source>
        <dbReference type="Pfam" id="PF00793"/>
    </source>
</evidence>
<dbReference type="GO" id="GO:0009073">
    <property type="term" value="P:aromatic amino acid family biosynthetic process"/>
    <property type="evidence" value="ECO:0007669"/>
    <property type="project" value="InterPro"/>
</dbReference>
<dbReference type="EMBL" id="CYZE01000006">
    <property type="protein sequence ID" value="CUO39681.1"/>
    <property type="molecule type" value="Genomic_DNA"/>
</dbReference>
<dbReference type="NCBIfam" id="TIGR01361">
    <property type="entry name" value="DAHP_synth_Bsub"/>
    <property type="match status" value="1"/>
</dbReference>
<dbReference type="InterPro" id="IPR006218">
    <property type="entry name" value="DAHP1/KDSA"/>
</dbReference>
<dbReference type="RefSeq" id="WP_055655786.1">
    <property type="nucleotide sequence ID" value="NZ_CABIXC010000006.1"/>
</dbReference>
<dbReference type="InterPro" id="IPR013785">
    <property type="entry name" value="Aldolase_TIM"/>
</dbReference>
<dbReference type="GO" id="GO:0003849">
    <property type="term" value="F:3-deoxy-7-phosphoheptulonate synthase activity"/>
    <property type="evidence" value="ECO:0007669"/>
    <property type="project" value="UniProtKB-EC"/>
</dbReference>
<accession>A0A174EQB5</accession>
<dbReference type="NCBIfam" id="NF006421">
    <property type="entry name" value="PRK08673.1"/>
    <property type="match status" value="1"/>
</dbReference>
<gene>
    <name evidence="4" type="primary">aroF_1</name>
    <name evidence="4" type="ORF">ERS852407_02677</name>
</gene>
<name>A0A174EQB5_9FIRM</name>
<sequence length="337" mass="36412">MIIIMKPNASEEAVGKIKNLIESKGLQAHLSKGTEVTIVGVVGDKTKLQGANIEMAEGVDKIVPVTETYKLVNKKFHPEDSVIEVGNTSIGPGRLTMMAGPCAIENHDMVIETAIAVKKAGAEFLRGGAYKPRTSPYAFQGLEEEGLQYMKEARDETGLNIVCEVTSLRALETAVKYVDMIQIGARNMQNFELLKEAGRAGIPVLLKRGLSATIDEWLNAAEYIASEGNPRIVLCERGIRTYETATRNTLDISAVPVIRAKSHLPILIDPSHATGVRAYIEPISKAAVAVGADGLIVEVHPCPSCALSDGPQSLTFEQFEQLTENLKPYAALAGRIF</sequence>
<dbReference type="Gene3D" id="3.30.70.1140">
    <property type="entry name" value="Phospho-2-dehydro-3-deoxyheptonate aldolase, domain 1"/>
    <property type="match status" value="1"/>
</dbReference>
<protein>
    <submittedName>
        <fullName evidence="4">Phospho-2-dehydro-3-deoxyheptonate aldolase</fullName>
        <ecNumber evidence="4">2.5.1.54</ecNumber>
    </submittedName>
</protein>
<feature type="domain" description="DAHP synthetase I/KDSA" evidence="2">
    <location>
        <begin position="88"/>
        <end position="327"/>
    </location>
</feature>
<evidence type="ECO:0000313" key="5">
    <source>
        <dbReference type="Proteomes" id="UP000095651"/>
    </source>
</evidence>
<dbReference type="PANTHER" id="PTHR43018">
    <property type="entry name" value="PHOSPHO-2-DEHYDRO-3-DEOXYHEPTONATE ALDOLASE"/>
    <property type="match status" value="1"/>
</dbReference>
<dbReference type="InterPro" id="IPR006268">
    <property type="entry name" value="DAHP_syn_2"/>
</dbReference>
<dbReference type="Pfam" id="PF00793">
    <property type="entry name" value="DAHP_synth_1"/>
    <property type="match status" value="1"/>
</dbReference>
<dbReference type="EC" id="2.5.1.54" evidence="4"/>
<evidence type="ECO:0000259" key="3">
    <source>
        <dbReference type="Pfam" id="PF18152"/>
    </source>
</evidence>
<feature type="domain" description="DAHP synthase ferredoxin-like" evidence="3">
    <location>
        <begin position="1"/>
        <end position="67"/>
    </location>
</feature>
<dbReference type="NCBIfam" id="NF009239">
    <property type="entry name" value="PRK12595.1"/>
    <property type="match status" value="1"/>
</dbReference>
<dbReference type="InterPro" id="IPR052899">
    <property type="entry name" value="Class-I_DAHP_synthase"/>
</dbReference>
<evidence type="ECO:0000256" key="1">
    <source>
        <dbReference type="ARBA" id="ARBA00022679"/>
    </source>
</evidence>
<reference evidence="4 5" key="1">
    <citation type="submission" date="2015-09" db="EMBL/GenBank/DDBJ databases">
        <authorList>
            <consortium name="Pathogen Informatics"/>
        </authorList>
    </citation>
    <scope>NUCLEOTIDE SEQUENCE [LARGE SCALE GENOMIC DNA]</scope>
    <source>
        <strain evidence="4 5">2789STDY5608850</strain>
    </source>
</reference>
<evidence type="ECO:0000313" key="4">
    <source>
        <dbReference type="EMBL" id="CUO39681.1"/>
    </source>
</evidence>
<dbReference type="AlphaFoldDB" id="A0A174EQB5"/>
<organism evidence="4 5">
    <name type="scientific">Hungatella hathewayi</name>
    <dbReference type="NCBI Taxonomy" id="154046"/>
    <lineage>
        <taxon>Bacteria</taxon>
        <taxon>Bacillati</taxon>
        <taxon>Bacillota</taxon>
        <taxon>Clostridia</taxon>
        <taxon>Lachnospirales</taxon>
        <taxon>Lachnospiraceae</taxon>
        <taxon>Hungatella</taxon>
    </lineage>
</organism>
<dbReference type="GO" id="GO:0016832">
    <property type="term" value="F:aldehyde-lyase activity"/>
    <property type="evidence" value="ECO:0007669"/>
    <property type="project" value="InterPro"/>
</dbReference>
<dbReference type="Proteomes" id="UP000095651">
    <property type="component" value="Unassembled WGS sequence"/>
</dbReference>
<dbReference type="PANTHER" id="PTHR43018:SF2">
    <property type="entry name" value="PHOSPHO-2-DEHYDRO-3-DEOXYHEPTONATE ALDOLASE"/>
    <property type="match status" value="1"/>
</dbReference>
<dbReference type="SUPFAM" id="SSF51569">
    <property type="entry name" value="Aldolase"/>
    <property type="match status" value="1"/>
</dbReference>
<dbReference type="Gene3D" id="3.20.20.70">
    <property type="entry name" value="Aldolase class I"/>
    <property type="match status" value="1"/>
</dbReference>
<dbReference type="Pfam" id="PF18152">
    <property type="entry name" value="DAHP_snth_FXD"/>
    <property type="match status" value="1"/>
</dbReference>
<dbReference type="InterPro" id="IPR041071">
    <property type="entry name" value="DAHP_snth_FXD"/>
</dbReference>
<keyword evidence="1 4" id="KW-0808">Transferase</keyword>